<dbReference type="InterPro" id="IPR010385">
    <property type="entry name" value="DUF982"/>
</dbReference>
<dbReference type="PATRIC" id="fig|106592.7.peg.4037"/>
<evidence type="ECO:0008006" key="3">
    <source>
        <dbReference type="Google" id="ProtNLM"/>
    </source>
</evidence>
<dbReference type="Pfam" id="PF06169">
    <property type="entry name" value="DUF982"/>
    <property type="match status" value="1"/>
</dbReference>
<gene>
    <name evidence="1" type="ORF">AC244_26290</name>
</gene>
<evidence type="ECO:0000313" key="1">
    <source>
        <dbReference type="EMBL" id="KOF14551.1"/>
    </source>
</evidence>
<dbReference type="Gene3D" id="6.10.250.730">
    <property type="match status" value="1"/>
</dbReference>
<dbReference type="RefSeq" id="WP_053251758.1">
    <property type="nucleotide sequence ID" value="NZ_LGAP01000025.1"/>
</dbReference>
<proteinExistence type="predicted"/>
<reference evidence="2" key="1">
    <citation type="submission" date="2015-07" db="EMBL/GenBank/DDBJ databases">
        <title>Whole genome sequence of an Ensifer adhaerens strain isolated from a cave pool in the Wind Cave National Park.</title>
        <authorList>
            <person name="Eng W.W.H."/>
            <person name="Gan H.M."/>
            <person name="Barton H.A."/>
            <person name="Savka M.A."/>
        </authorList>
    </citation>
    <scope>NUCLEOTIDE SEQUENCE [LARGE SCALE GENOMIC DNA]</scope>
    <source>
        <strain evidence="2">SD006</strain>
    </source>
</reference>
<name>A0A0L8BIM8_ENSAD</name>
<organism evidence="1 2">
    <name type="scientific">Ensifer adhaerens</name>
    <name type="common">Sinorhizobium morelense</name>
    <dbReference type="NCBI Taxonomy" id="106592"/>
    <lineage>
        <taxon>Bacteria</taxon>
        <taxon>Pseudomonadati</taxon>
        <taxon>Pseudomonadota</taxon>
        <taxon>Alphaproteobacteria</taxon>
        <taxon>Hyphomicrobiales</taxon>
        <taxon>Rhizobiaceae</taxon>
        <taxon>Sinorhizobium/Ensifer group</taxon>
        <taxon>Ensifer</taxon>
    </lineage>
</organism>
<accession>A0A0L8BIM8</accession>
<sequence>MHQIIWNQPIELDLVTGDVRTVKGPSDALACLADQWPRRGPSYVAARSACRAAIDGRRTVEEARSLFISAAREAELKAH</sequence>
<protein>
    <recommendedName>
        <fullName evidence="3">DUF982 domain-containing protein</fullName>
    </recommendedName>
</protein>
<dbReference type="Proteomes" id="UP000037425">
    <property type="component" value="Unassembled WGS sequence"/>
</dbReference>
<evidence type="ECO:0000313" key="2">
    <source>
        <dbReference type="Proteomes" id="UP000037425"/>
    </source>
</evidence>
<dbReference type="OrthoDB" id="8289987at2"/>
<dbReference type="EMBL" id="LGAP01000025">
    <property type="protein sequence ID" value="KOF14551.1"/>
    <property type="molecule type" value="Genomic_DNA"/>
</dbReference>
<comment type="caution">
    <text evidence="1">The sequence shown here is derived from an EMBL/GenBank/DDBJ whole genome shotgun (WGS) entry which is preliminary data.</text>
</comment>
<dbReference type="AlphaFoldDB" id="A0A0L8BIM8"/>